<reference evidence="1" key="2">
    <citation type="submission" date="2023-06" db="EMBL/GenBank/DDBJ databases">
        <authorList>
            <person name="Kobayashi Y."/>
            <person name="Kayamori A."/>
            <person name="Aoki K."/>
            <person name="Shiwa Y."/>
            <person name="Fujita N."/>
            <person name="Sugita T."/>
            <person name="Iwasaki W."/>
            <person name="Tanaka N."/>
            <person name="Takashima M."/>
        </authorList>
    </citation>
    <scope>NUCLEOTIDE SEQUENCE</scope>
    <source>
        <strain evidence="1">HIS016</strain>
    </source>
</reference>
<dbReference type="AlphaFoldDB" id="A0AAD3Y906"/>
<reference evidence="1" key="1">
    <citation type="journal article" date="2023" name="BMC Genomics">
        <title>Chromosome-level genome assemblies of Cutaneotrichosporon spp. (Trichosporonales, Basidiomycota) reveal imbalanced evolution between nucleotide sequences and chromosome synteny.</title>
        <authorList>
            <person name="Kobayashi Y."/>
            <person name="Kayamori A."/>
            <person name="Aoki K."/>
            <person name="Shiwa Y."/>
            <person name="Matsutani M."/>
            <person name="Fujita N."/>
            <person name="Sugita T."/>
            <person name="Iwasaki W."/>
            <person name="Tanaka N."/>
            <person name="Takashima M."/>
        </authorList>
    </citation>
    <scope>NUCLEOTIDE SEQUENCE</scope>
    <source>
        <strain evidence="1">HIS016</strain>
    </source>
</reference>
<proteinExistence type="predicted"/>
<dbReference type="EMBL" id="BTCM01000001">
    <property type="protein sequence ID" value="GMK53573.1"/>
    <property type="molecule type" value="Genomic_DNA"/>
</dbReference>
<keyword evidence="2" id="KW-1185">Reference proteome</keyword>
<gene>
    <name evidence="1" type="ORF">CspeluHIS016_0101590</name>
</gene>
<name>A0AAD3Y906_9TREE</name>
<comment type="caution">
    <text evidence="1">The sequence shown here is derived from an EMBL/GenBank/DDBJ whole genome shotgun (WGS) entry which is preliminary data.</text>
</comment>
<organism evidence="1 2">
    <name type="scientific">Cutaneotrichosporon spelunceum</name>
    <dbReference type="NCBI Taxonomy" id="1672016"/>
    <lineage>
        <taxon>Eukaryota</taxon>
        <taxon>Fungi</taxon>
        <taxon>Dikarya</taxon>
        <taxon>Basidiomycota</taxon>
        <taxon>Agaricomycotina</taxon>
        <taxon>Tremellomycetes</taxon>
        <taxon>Trichosporonales</taxon>
        <taxon>Trichosporonaceae</taxon>
        <taxon>Cutaneotrichosporon</taxon>
    </lineage>
</organism>
<sequence>MTPSSPHITSATDTERSRVQLEVEIGRLAALSLTSSIAGNSASQKPTPTLDHNAFPHLIDRIAHFAPPPTIFAVASTSRALRARLLPKLYAHVSLLTSRGGTYTLRSAAGTTLSGHTHRPESVWNELDLPVLPGRTRVLDLHPGRNCPYLPPGVLLLVKPAMVRLHLAEMFTHARPSGHFMRLHSPVNHKVRLIVLLGRDVWLPMREWRFDAPVSTLVIHFSRAWCAGYRQNPVFAIPRLPWIKEREIVLIFDYLEGVRMAALVPALAKIVANACRPHSAETRVTIVGDMDDPGWLERTVSSMREQLDEFEDDRVEFDGTCPIVLVSRADYAARIGGEAWAIETDPSYRYIG</sequence>
<evidence type="ECO:0000313" key="1">
    <source>
        <dbReference type="EMBL" id="GMK53573.1"/>
    </source>
</evidence>
<protein>
    <submittedName>
        <fullName evidence="1">Uncharacterized protein</fullName>
    </submittedName>
</protein>
<dbReference type="Proteomes" id="UP001222932">
    <property type="component" value="Unassembled WGS sequence"/>
</dbReference>
<accession>A0AAD3Y906</accession>
<evidence type="ECO:0000313" key="2">
    <source>
        <dbReference type="Proteomes" id="UP001222932"/>
    </source>
</evidence>